<dbReference type="AlphaFoldDB" id="A0A0A8YBG9"/>
<evidence type="ECO:0000313" key="1">
    <source>
        <dbReference type="EMBL" id="JAD22693.1"/>
    </source>
</evidence>
<sequence>MLDNNVIVKKYNLAEAWEQLWQVYSNMIEHRSICWASCLQLGSKNPWAVTRTGSCKVISTVTISDSALSFYSFKNGNIFFC</sequence>
<dbReference type="EMBL" id="GBRH01275202">
    <property type="protein sequence ID" value="JAD22693.1"/>
    <property type="molecule type" value="Transcribed_RNA"/>
</dbReference>
<accession>A0A0A8YBG9</accession>
<name>A0A0A8YBG9_ARUDO</name>
<organism evidence="1">
    <name type="scientific">Arundo donax</name>
    <name type="common">Giant reed</name>
    <name type="synonym">Donax arundinaceus</name>
    <dbReference type="NCBI Taxonomy" id="35708"/>
    <lineage>
        <taxon>Eukaryota</taxon>
        <taxon>Viridiplantae</taxon>
        <taxon>Streptophyta</taxon>
        <taxon>Embryophyta</taxon>
        <taxon>Tracheophyta</taxon>
        <taxon>Spermatophyta</taxon>
        <taxon>Magnoliopsida</taxon>
        <taxon>Liliopsida</taxon>
        <taxon>Poales</taxon>
        <taxon>Poaceae</taxon>
        <taxon>PACMAD clade</taxon>
        <taxon>Arundinoideae</taxon>
        <taxon>Arundineae</taxon>
        <taxon>Arundo</taxon>
    </lineage>
</organism>
<protein>
    <submittedName>
        <fullName evidence="1">Pco078108b</fullName>
    </submittedName>
</protein>
<reference evidence="1" key="1">
    <citation type="submission" date="2014-09" db="EMBL/GenBank/DDBJ databases">
        <authorList>
            <person name="Magalhaes I.L.F."/>
            <person name="Oliveira U."/>
            <person name="Santos F.R."/>
            <person name="Vidigal T.H.D.A."/>
            <person name="Brescovit A.D."/>
            <person name="Santos A.J."/>
        </authorList>
    </citation>
    <scope>NUCLEOTIDE SEQUENCE</scope>
    <source>
        <tissue evidence="1">Shoot tissue taken approximately 20 cm above the soil surface</tissue>
    </source>
</reference>
<reference evidence="1" key="2">
    <citation type="journal article" date="2015" name="Data Brief">
        <title>Shoot transcriptome of the giant reed, Arundo donax.</title>
        <authorList>
            <person name="Barrero R.A."/>
            <person name="Guerrero F.D."/>
            <person name="Moolhuijzen P."/>
            <person name="Goolsby J.A."/>
            <person name="Tidwell J."/>
            <person name="Bellgard S.E."/>
            <person name="Bellgard M.I."/>
        </authorList>
    </citation>
    <scope>NUCLEOTIDE SEQUENCE</scope>
    <source>
        <tissue evidence="1">Shoot tissue taken approximately 20 cm above the soil surface</tissue>
    </source>
</reference>
<proteinExistence type="predicted"/>